<proteinExistence type="predicted"/>
<dbReference type="Proteomes" id="UP001211249">
    <property type="component" value="Unassembled WGS sequence"/>
</dbReference>
<keyword evidence="2" id="KW-1185">Reference proteome</keyword>
<accession>A0ABT5AK40</accession>
<evidence type="ECO:0000313" key="2">
    <source>
        <dbReference type="Proteomes" id="UP001211249"/>
    </source>
</evidence>
<gene>
    <name evidence="1" type="ORF">PN451_17855</name>
</gene>
<dbReference type="RefSeq" id="WP_271797327.1">
    <property type="nucleotide sequence ID" value="NZ_JAQMUC010000096.1"/>
</dbReference>
<evidence type="ECO:0000313" key="1">
    <source>
        <dbReference type="EMBL" id="MDB9537672.1"/>
    </source>
</evidence>
<evidence type="ECO:0008006" key="3">
    <source>
        <dbReference type="Google" id="ProtNLM"/>
    </source>
</evidence>
<protein>
    <recommendedName>
        <fullName evidence="3">HEPN domain-containing protein</fullName>
    </recommendedName>
</protein>
<sequence>MAITFTDREMQRAWRENFSASHNHNRVRTNAHRLLLFYAVECGLKAVLMKRKKVSRTDLCPEILKYGHDINELLEGLYPGNNSLQIWKLPEQLFIQDIQDNSYVKIKQERQLTPDNINQIWRYGGKFILKKDENKRSGRTKITDEDIEKKVLKIVELIQKELQRP</sequence>
<comment type="caution">
    <text evidence="1">The sequence shown here is derived from an EMBL/GenBank/DDBJ whole genome shotgun (WGS) entry which is preliminary data.</text>
</comment>
<name>A0ABT5AK40_9CYAN</name>
<dbReference type="EMBL" id="JAQMUC010000096">
    <property type="protein sequence ID" value="MDB9537672.1"/>
    <property type="molecule type" value="Genomic_DNA"/>
</dbReference>
<reference evidence="1 2" key="1">
    <citation type="submission" date="2023-01" db="EMBL/GenBank/DDBJ databases">
        <title>Genomes from the Australian National Cyanobacteria Reference Collection.</title>
        <authorList>
            <person name="Willis A."/>
            <person name="Lee E.M.F."/>
        </authorList>
    </citation>
    <scope>NUCLEOTIDE SEQUENCE [LARGE SCALE GENOMIC DNA]</scope>
    <source>
        <strain evidence="1 2">CS-1226</strain>
    </source>
</reference>
<organism evidence="1 2">
    <name type="scientific">Dolichospermum planctonicum CS-1226</name>
    <dbReference type="NCBI Taxonomy" id="3021751"/>
    <lineage>
        <taxon>Bacteria</taxon>
        <taxon>Bacillati</taxon>
        <taxon>Cyanobacteriota</taxon>
        <taxon>Cyanophyceae</taxon>
        <taxon>Nostocales</taxon>
        <taxon>Aphanizomenonaceae</taxon>
        <taxon>Dolichospermum</taxon>
        <taxon>Dolichospermum planctonicum</taxon>
    </lineage>
</organism>